<accession>A0A0G1NH14</accession>
<dbReference type="Pfam" id="PF00580">
    <property type="entry name" value="UvrD-helicase"/>
    <property type="match status" value="1"/>
</dbReference>
<dbReference type="PANTHER" id="PTHR11070">
    <property type="entry name" value="UVRD / RECB / PCRA DNA HELICASE FAMILY MEMBER"/>
    <property type="match status" value="1"/>
</dbReference>
<evidence type="ECO:0000256" key="7">
    <source>
        <dbReference type="ARBA" id="ARBA00034808"/>
    </source>
</evidence>
<keyword evidence="5" id="KW-0413">Isomerase</keyword>
<proteinExistence type="predicted"/>
<dbReference type="PATRIC" id="fig|1618614.3.peg.46"/>
<keyword evidence="2 9" id="KW-0378">Hydrolase</keyword>
<protein>
    <recommendedName>
        <fullName evidence="7">DNA 3'-5' helicase</fullName>
        <ecNumber evidence="7">5.6.2.4</ecNumber>
    </recommendedName>
</protein>
<evidence type="ECO:0000256" key="3">
    <source>
        <dbReference type="ARBA" id="ARBA00022806"/>
    </source>
</evidence>
<dbReference type="GO" id="GO:0005829">
    <property type="term" value="C:cytosol"/>
    <property type="evidence" value="ECO:0007669"/>
    <property type="project" value="TreeGrafter"/>
</dbReference>
<dbReference type="Pfam" id="PF01396">
    <property type="entry name" value="Zn_ribbon_Top1"/>
    <property type="match status" value="1"/>
</dbReference>
<name>A0A0G1NH14_9BACT</name>
<dbReference type="GO" id="GO:0043138">
    <property type="term" value="F:3'-5' DNA helicase activity"/>
    <property type="evidence" value="ECO:0007669"/>
    <property type="project" value="UniProtKB-EC"/>
</dbReference>
<sequence>MGFVIIAVIILIFATYKLSEALKNKRSLALLLSLKKYEPDFKNALIDFQSLAQGNWYISDRQYRLWKDKYEYLAGMLNPVFYKIKNKNPFKKLVMDFAGFWYEGRKLFIDGFNEKFVKQESSVIKRILSEKEIQNNNDQVTAIASDEDNTLLVAGAGTGKTTTILGKLAYLIERVGVKPEDILLLSFTGRAVEELTDRISKKFSDKNIKALTFHSFGLSIIGKVLGQKPDLAFSTGAGRQKFLNEQFDMLLKNSDYLHRAVEYFAYYFKPVVLEPGFKNFDDYYKYVKTEQNLTLQKERVKSQQEVMIANFLYINGINYVYEQPYKHPTSTSEYRQYKPDFYLADYDIYLEHFGINRNGEVRFTQNVAQNAVRTKKYQAEMAWKRDLHKKHQTILVETFSYEFTERNWMERLTSKLQAHNVNFSKRNIGEIFSTLKASGSVKQIVELFGTFLDLSKSNGYTLPKLQSIILSRNSTRELAFFDIFSPIYQAYEKYLDRTNSIDFHDMLIKAANFINEGQFKTNFKYIIIDEFQDFSKSKYLLVKALCEQNPGVKLFCVGDDWQSIFRFAGSDISLMTNFEEDYGFTRKNQLIITNRFNNQLAVVSNQFILKNPHQIKKEVRSEKTVFGEAVEILHKRNTNDTEQLLREILSSLNKTAAGERKIATVFLLGRYKHNKPGDFLKYQNQYKKLSIEFLTIHASKGTEADYVIIMDVLAGKYGFPSEVTDDPLLEIVLSKGDSYPHAEERRLMYVAMTRARHKVFIITEDGRQSVFVLELEGSKNPNTTTMRCEDCGGEMVKRKGPYGTFYGCINYPKCDFKVNIRRAH</sequence>
<dbReference type="EMBL" id="LCLO01000002">
    <property type="protein sequence ID" value="KKU19612.1"/>
    <property type="molecule type" value="Genomic_DNA"/>
</dbReference>
<dbReference type="SUPFAM" id="SSF52540">
    <property type="entry name" value="P-loop containing nucleoside triphosphate hydrolases"/>
    <property type="match status" value="1"/>
</dbReference>
<gene>
    <name evidence="11" type="ORF">UX27_C0002G0029</name>
</gene>
<evidence type="ECO:0000256" key="4">
    <source>
        <dbReference type="ARBA" id="ARBA00022840"/>
    </source>
</evidence>
<dbReference type="GO" id="GO:0000725">
    <property type="term" value="P:recombinational repair"/>
    <property type="evidence" value="ECO:0007669"/>
    <property type="project" value="TreeGrafter"/>
</dbReference>
<evidence type="ECO:0000256" key="5">
    <source>
        <dbReference type="ARBA" id="ARBA00023235"/>
    </source>
</evidence>
<evidence type="ECO:0000256" key="1">
    <source>
        <dbReference type="ARBA" id="ARBA00022741"/>
    </source>
</evidence>
<dbReference type="FunFam" id="3.40.50.300:FF:000975">
    <property type="entry name" value="DNA helicase"/>
    <property type="match status" value="1"/>
</dbReference>
<dbReference type="GO" id="GO:0005524">
    <property type="term" value="F:ATP binding"/>
    <property type="evidence" value="ECO:0007669"/>
    <property type="project" value="UniProtKB-UniRule"/>
</dbReference>
<dbReference type="InterPro" id="IPR014017">
    <property type="entry name" value="DNA_helicase_UvrD-like_C"/>
</dbReference>
<dbReference type="Proteomes" id="UP000034644">
    <property type="component" value="Unassembled WGS sequence"/>
</dbReference>
<keyword evidence="3 9" id="KW-0347">Helicase</keyword>
<dbReference type="EC" id="5.6.2.4" evidence="7"/>
<feature type="binding site" evidence="9">
    <location>
        <begin position="154"/>
        <end position="161"/>
    </location>
    <ligand>
        <name>ATP</name>
        <dbReference type="ChEBI" id="CHEBI:30616"/>
    </ligand>
</feature>
<organism evidence="11 12">
    <name type="scientific">Candidatus Azambacteria bacterium GW2011_GWA2_45_90</name>
    <dbReference type="NCBI Taxonomy" id="1618614"/>
    <lineage>
        <taxon>Bacteria</taxon>
        <taxon>Candidatus Azamiibacteriota</taxon>
    </lineage>
</organism>
<feature type="domain" description="UvrD-like helicase ATP-binding" evidence="10">
    <location>
        <begin position="133"/>
        <end position="597"/>
    </location>
</feature>
<dbReference type="Gene3D" id="3.40.50.300">
    <property type="entry name" value="P-loop containing nucleotide triphosphate hydrolases"/>
    <property type="match status" value="3"/>
</dbReference>
<evidence type="ECO:0000313" key="11">
    <source>
        <dbReference type="EMBL" id="KKU19612.1"/>
    </source>
</evidence>
<evidence type="ECO:0000256" key="2">
    <source>
        <dbReference type="ARBA" id="ARBA00022801"/>
    </source>
</evidence>
<keyword evidence="4 9" id="KW-0067">ATP-binding</keyword>
<dbReference type="GO" id="GO:0003916">
    <property type="term" value="F:DNA topoisomerase activity"/>
    <property type="evidence" value="ECO:0007669"/>
    <property type="project" value="InterPro"/>
</dbReference>
<dbReference type="GO" id="GO:0005694">
    <property type="term" value="C:chromosome"/>
    <property type="evidence" value="ECO:0007669"/>
    <property type="project" value="InterPro"/>
</dbReference>
<dbReference type="Gene3D" id="3.30.65.10">
    <property type="entry name" value="Bacterial Topoisomerase I, domain 1"/>
    <property type="match status" value="1"/>
</dbReference>
<dbReference type="InterPro" id="IPR014016">
    <property type="entry name" value="UvrD-like_ATP-bd"/>
</dbReference>
<comment type="catalytic activity">
    <reaction evidence="6">
        <text>Couples ATP hydrolysis with the unwinding of duplex DNA by translocating in the 3'-5' direction.</text>
        <dbReference type="EC" id="5.6.2.4"/>
    </reaction>
</comment>
<comment type="catalytic activity">
    <reaction evidence="8">
        <text>ATP + H2O = ADP + phosphate + H(+)</text>
        <dbReference type="Rhea" id="RHEA:13065"/>
        <dbReference type="ChEBI" id="CHEBI:15377"/>
        <dbReference type="ChEBI" id="CHEBI:15378"/>
        <dbReference type="ChEBI" id="CHEBI:30616"/>
        <dbReference type="ChEBI" id="CHEBI:43474"/>
        <dbReference type="ChEBI" id="CHEBI:456216"/>
        <dbReference type="EC" id="5.6.2.4"/>
    </reaction>
</comment>
<dbReference type="GO" id="GO:0016887">
    <property type="term" value="F:ATP hydrolysis activity"/>
    <property type="evidence" value="ECO:0007669"/>
    <property type="project" value="RHEA"/>
</dbReference>
<dbReference type="SUPFAM" id="SSF57783">
    <property type="entry name" value="Zinc beta-ribbon"/>
    <property type="match status" value="1"/>
</dbReference>
<evidence type="ECO:0000313" key="12">
    <source>
        <dbReference type="Proteomes" id="UP000034644"/>
    </source>
</evidence>
<evidence type="ECO:0000259" key="10">
    <source>
        <dbReference type="PROSITE" id="PS51198"/>
    </source>
</evidence>
<comment type="caution">
    <text evidence="11">The sequence shown here is derived from an EMBL/GenBank/DDBJ whole genome shotgun (WGS) entry which is preliminary data.</text>
</comment>
<reference evidence="11 12" key="1">
    <citation type="journal article" date="2015" name="Nature">
        <title>rRNA introns, odd ribosomes, and small enigmatic genomes across a large radiation of phyla.</title>
        <authorList>
            <person name="Brown C.T."/>
            <person name="Hug L.A."/>
            <person name="Thomas B.C."/>
            <person name="Sharon I."/>
            <person name="Castelle C.J."/>
            <person name="Singh A."/>
            <person name="Wilkins M.J."/>
            <person name="Williams K.H."/>
            <person name="Banfield J.F."/>
        </authorList>
    </citation>
    <scope>NUCLEOTIDE SEQUENCE [LARGE SCALE GENOMIC DNA]</scope>
</reference>
<evidence type="ECO:0000256" key="6">
    <source>
        <dbReference type="ARBA" id="ARBA00034617"/>
    </source>
</evidence>
<dbReference type="InterPro" id="IPR013498">
    <property type="entry name" value="Topo_IA_Znf"/>
</dbReference>
<evidence type="ECO:0000256" key="8">
    <source>
        <dbReference type="ARBA" id="ARBA00048988"/>
    </source>
</evidence>
<dbReference type="PANTHER" id="PTHR11070:SF63">
    <property type="entry name" value="DNA HELICASE IV"/>
    <property type="match status" value="1"/>
</dbReference>
<dbReference type="GO" id="GO:0003677">
    <property type="term" value="F:DNA binding"/>
    <property type="evidence" value="ECO:0007669"/>
    <property type="project" value="InterPro"/>
</dbReference>
<evidence type="ECO:0000256" key="9">
    <source>
        <dbReference type="PROSITE-ProRule" id="PRU00560"/>
    </source>
</evidence>
<dbReference type="Pfam" id="PF13361">
    <property type="entry name" value="UvrD_C"/>
    <property type="match status" value="1"/>
</dbReference>
<dbReference type="GO" id="GO:0006265">
    <property type="term" value="P:DNA topological change"/>
    <property type="evidence" value="ECO:0007669"/>
    <property type="project" value="InterPro"/>
</dbReference>
<dbReference type="InterPro" id="IPR027417">
    <property type="entry name" value="P-loop_NTPase"/>
</dbReference>
<keyword evidence="1 9" id="KW-0547">Nucleotide-binding</keyword>
<dbReference type="AlphaFoldDB" id="A0A0G1NH14"/>
<dbReference type="InterPro" id="IPR000212">
    <property type="entry name" value="DNA_helicase_UvrD/REP"/>
</dbReference>
<dbReference type="PROSITE" id="PS51198">
    <property type="entry name" value="UVRD_HELICASE_ATP_BIND"/>
    <property type="match status" value="1"/>
</dbReference>